<dbReference type="EMBL" id="JX181822">
    <property type="protein sequence ID" value="AFU63602.1"/>
    <property type="molecule type" value="Genomic_DNA"/>
</dbReference>
<proteinExistence type="predicted"/>
<accession>K4I364</accession>
<protein>
    <submittedName>
        <fullName evidence="1">Uncharacterized protein</fullName>
    </submittedName>
</protein>
<name>K4I364_9CAUD</name>
<reference evidence="1" key="1">
    <citation type="submission" date="2012-06" db="EMBL/GenBank/DDBJ databases">
        <title>Bacteriophages quickly and effectively reduce contamination of various foods with Salmonella.</title>
        <authorList>
            <person name="Woolston J."/>
            <person name="Parks A.R."/>
            <person name="Hanna L.F."/>
            <person name="Charbonneau D."/>
            <person name="Sulakvelidze A."/>
        </authorList>
    </citation>
    <scope>NUCLEOTIDE SEQUENCE [LARGE SCALE GENOMIC DNA]</scope>
    <source>
        <strain evidence="1">SPT-1</strain>
    </source>
</reference>
<organism evidence="1">
    <name type="scientific">Salmonella phage SPT-1</name>
    <dbReference type="NCBI Taxonomy" id="1198117"/>
    <lineage>
        <taxon>Viruses</taxon>
        <taxon>Duplodnaviria</taxon>
        <taxon>Heunggongvirae</taxon>
        <taxon>Uroviricota</taxon>
        <taxon>Caudoviricetes</taxon>
        <taxon>Andersonviridae</taxon>
        <taxon>Ounavirinae</taxon>
        <taxon>Felixounavirus</taxon>
        <taxon>Felixounavirus mushroom</taxon>
    </lineage>
</organism>
<sequence>MMVTQRLGQPIKFYKNKKPPIKEALKIF</sequence>
<evidence type="ECO:0000313" key="1">
    <source>
        <dbReference type="EMBL" id="AFU63602.1"/>
    </source>
</evidence>